<protein>
    <submittedName>
        <fullName evidence="1">Uncharacterized protein</fullName>
    </submittedName>
</protein>
<dbReference type="EMBL" id="JBDPZN010000001">
    <property type="protein sequence ID" value="MEO3681489.1"/>
    <property type="molecule type" value="Genomic_DNA"/>
</dbReference>
<sequence>MKYKNIKSAIHNFGHSFISDENYVDDDYVFYELAAIHSQGHEIVINWLNGKFEPNHLCTDRIKKSIRYWADGLSRHLENQNVDLNLLNSLEFIWPADSAHFMVAIDDRGIEHKKEVKYSG</sequence>
<name>A0ABV0FND6_9GAMM</name>
<evidence type="ECO:0000313" key="2">
    <source>
        <dbReference type="Proteomes" id="UP001477278"/>
    </source>
</evidence>
<dbReference type="RefSeq" id="WP_006083854.1">
    <property type="nucleotide sequence ID" value="NZ_JBDPZN010000001.1"/>
</dbReference>
<dbReference type="GeneID" id="11771950"/>
<evidence type="ECO:0000313" key="1">
    <source>
        <dbReference type="EMBL" id="MEO3681489.1"/>
    </source>
</evidence>
<proteinExistence type="predicted"/>
<reference evidence="1 2" key="1">
    <citation type="submission" date="2024-05" db="EMBL/GenBank/DDBJ databases">
        <title>Genome sequencing of Marine Estuary Bacteria, Shewanella vesiculosa and S. baltica, and Pseudomonas syringae.</title>
        <authorList>
            <person name="Gurung A."/>
            <person name="Maclea K.S."/>
        </authorList>
    </citation>
    <scope>NUCLEOTIDE SEQUENCE [LARGE SCALE GENOMIC DNA]</scope>
    <source>
        <strain evidence="1 2">1A</strain>
    </source>
</reference>
<keyword evidence="2" id="KW-1185">Reference proteome</keyword>
<comment type="caution">
    <text evidence="1">The sequence shown here is derived from an EMBL/GenBank/DDBJ whole genome shotgun (WGS) entry which is preliminary data.</text>
</comment>
<gene>
    <name evidence="1" type="ORF">ABHN84_04195</name>
</gene>
<dbReference type="Proteomes" id="UP001477278">
    <property type="component" value="Unassembled WGS sequence"/>
</dbReference>
<organism evidence="1 2">
    <name type="scientific">Shewanella vesiculosa</name>
    <dbReference type="NCBI Taxonomy" id="518738"/>
    <lineage>
        <taxon>Bacteria</taxon>
        <taxon>Pseudomonadati</taxon>
        <taxon>Pseudomonadota</taxon>
        <taxon>Gammaproteobacteria</taxon>
        <taxon>Alteromonadales</taxon>
        <taxon>Shewanellaceae</taxon>
        <taxon>Shewanella</taxon>
    </lineage>
</organism>
<accession>A0ABV0FND6</accession>